<reference evidence="2" key="1">
    <citation type="journal article" date="2015" name="Nature">
        <title>Complex archaea that bridge the gap between prokaryotes and eukaryotes.</title>
        <authorList>
            <person name="Spang A."/>
            <person name="Saw J.H."/>
            <person name="Jorgensen S.L."/>
            <person name="Zaremba-Niedzwiedzka K."/>
            <person name="Martijn J."/>
            <person name="Lind A.E."/>
            <person name="van Eijk R."/>
            <person name="Schleper C."/>
            <person name="Guy L."/>
            <person name="Ettema T.J."/>
        </authorList>
    </citation>
    <scope>NUCLEOTIDE SEQUENCE</scope>
</reference>
<sequence>MPTLDELNTELGLGQGGPSRSSFLDDRPDPILKLNDELGLTNQPMSDKAWYQRFGGEVQKGFKAGKHQAKASFMDASLNRGVGAFGILPTMALKKLSPTFKKYTDAGSLAAKLEAKKAEDPELQRDPTSGAWGWVGSVLGQAAPAMGAAAAAGVSAGPLAGIMSIGMVEGYGGYTEARQRGVPETQARVIGDITGIINGALEALQFRVGVKLGKKAFQALKAGATAKVADKVAASGGKGLAKEFALGVAKESVIEALQEQAPMWLPMLAGAGAPEDPVGRTGGSALAGATLGLLPGGVRGAVQGLRSSGKGKNLGAAEGDTAAPAVDRVNQPVPEIKAPDVVARQAAEDAAKMEFFGMEGPSEDAKRIVREGMDTQTLASHEQLKVGHDIPKALGMTDKERRDFMVATTGQKSMKNMNPFQAQLLNDALYLLADEAGIVVDMMPSERIFQDPAHAGTPQLYNAEIQGVTFIIEPAALGKQKMDLEFGKMDLGLRKMQGVINKLGGESLRSRMAARATNKPTKSMEKWAGIMDQHEEAPEFLSPEEVDVFNYFRTMTRSIFTRENETRERMGMDPIPYRASYLRHIAEGLADDVQNGKYDISEEIKYWSTKQPGKKIFNPMEMPRAELVNGLVADFSKDVIKATRAMMWTGLREIHLNEPLAFFKQQVDLHKAFLPKKTRVWMEEFIATQIKGQQTRTDEEWNDRVKKSTPGKMINNILHKFGRDLGNRPLTSFLSKLSRLQIHGVMGWRPRQLIRNKFQVLQNLAIYRTRSVMKSYFHSDETLKGLMAESTFLQTYEGLEGLDGVSLKKLADANLKAFQWTATGNVKRAMKVAYYDALELIVKPKYQEYGWADPQRTYTEEKGFLYDSEKAVLIKEMEFGAGVTQYHYIPMAMPAVFRSRVHLPFTRLQSWWMNYFFKFAREAMNRTFKGETGYGKKVPWSRRAGMARYLVIGGAILNTFGYASSYAFGAAPTGIPPLAQLMLGMYALAFSDNERDVNNAKYRMYNALLTFMPGFMTFKDFKKFYETGDIWQLMFYNKGPLFGEGGSLSSDESSEGRTKGTRKKP</sequence>
<dbReference type="EMBL" id="LAZR01000252">
    <property type="protein sequence ID" value="KKN79130.1"/>
    <property type="molecule type" value="Genomic_DNA"/>
</dbReference>
<comment type="caution">
    <text evidence="2">The sequence shown here is derived from an EMBL/GenBank/DDBJ whole genome shotgun (WGS) entry which is preliminary data.</text>
</comment>
<gene>
    <name evidence="2" type="ORF">LCGC14_0343180</name>
</gene>
<organism evidence="2">
    <name type="scientific">marine sediment metagenome</name>
    <dbReference type="NCBI Taxonomy" id="412755"/>
    <lineage>
        <taxon>unclassified sequences</taxon>
        <taxon>metagenomes</taxon>
        <taxon>ecological metagenomes</taxon>
    </lineage>
</organism>
<name>A0A0F9TCW7_9ZZZZ</name>
<feature type="region of interest" description="Disordered" evidence="1">
    <location>
        <begin position="1"/>
        <end position="28"/>
    </location>
</feature>
<proteinExistence type="predicted"/>
<evidence type="ECO:0000313" key="2">
    <source>
        <dbReference type="EMBL" id="KKN79130.1"/>
    </source>
</evidence>
<evidence type="ECO:0000256" key="1">
    <source>
        <dbReference type="SAM" id="MobiDB-lite"/>
    </source>
</evidence>
<evidence type="ECO:0008006" key="3">
    <source>
        <dbReference type="Google" id="ProtNLM"/>
    </source>
</evidence>
<accession>A0A0F9TCW7</accession>
<dbReference type="AlphaFoldDB" id="A0A0F9TCW7"/>
<protein>
    <recommendedName>
        <fullName evidence="3">Large polyvalent protein associated domain-containing protein</fullName>
    </recommendedName>
</protein>
<feature type="region of interest" description="Disordered" evidence="1">
    <location>
        <begin position="1045"/>
        <end position="1065"/>
    </location>
</feature>